<dbReference type="Gene3D" id="1.20.120.310">
    <property type="entry name" value="ERV/ALR sulfhydryl oxidase domain"/>
    <property type="match status" value="1"/>
</dbReference>
<dbReference type="PANTHER" id="PTHR22897:SF8">
    <property type="entry name" value="SULFHYDRYL OXIDASE"/>
    <property type="match status" value="1"/>
</dbReference>
<keyword evidence="7" id="KW-1015">Disulfide bond</keyword>
<dbReference type="SUPFAM" id="SSF69000">
    <property type="entry name" value="FAD-dependent thiol oxidase"/>
    <property type="match status" value="1"/>
</dbReference>
<evidence type="ECO:0000256" key="6">
    <source>
        <dbReference type="ARBA" id="ARBA00023002"/>
    </source>
</evidence>
<comment type="function">
    <text evidence="10">Catalyzes the oxidation of sulfhydryl groups in peptide and protein thiols to disulfides with the reduction of oxygen to hydrogen peroxide.</text>
</comment>
<dbReference type="Gene3D" id="1.20.120.1960">
    <property type="entry name" value="QSOX sulfhydryl oxidase domain"/>
    <property type="match status" value="1"/>
</dbReference>
<dbReference type="Pfam" id="PF18108">
    <property type="entry name" value="QSOX_Trx1"/>
    <property type="match status" value="1"/>
</dbReference>
<keyword evidence="15" id="KW-1185">Reference proteome</keyword>
<keyword evidence="4 11" id="KW-0732">Signal</keyword>
<keyword evidence="10" id="KW-0472">Membrane</keyword>
<keyword evidence="8" id="KW-0325">Glycoprotein</keyword>
<feature type="domain" description="ERV/ALR sulfhydryl oxidase" evidence="12">
    <location>
        <begin position="342"/>
        <end position="441"/>
    </location>
</feature>
<dbReference type="InterPro" id="IPR040986">
    <property type="entry name" value="QSOX_FAD-bd_dom"/>
</dbReference>
<dbReference type="InterPro" id="IPR036249">
    <property type="entry name" value="Thioredoxin-like_sf"/>
</dbReference>
<organism evidence="14 15">
    <name type="scientific">Mya arenaria</name>
    <name type="common">Soft-shell clam</name>
    <dbReference type="NCBI Taxonomy" id="6604"/>
    <lineage>
        <taxon>Eukaryota</taxon>
        <taxon>Metazoa</taxon>
        <taxon>Spiralia</taxon>
        <taxon>Lophotrochozoa</taxon>
        <taxon>Mollusca</taxon>
        <taxon>Bivalvia</taxon>
        <taxon>Autobranchia</taxon>
        <taxon>Heteroconchia</taxon>
        <taxon>Euheterodonta</taxon>
        <taxon>Imparidentia</taxon>
        <taxon>Neoheterodontei</taxon>
        <taxon>Myida</taxon>
        <taxon>Myoidea</taxon>
        <taxon>Myidae</taxon>
        <taxon>Mya</taxon>
    </lineage>
</organism>
<dbReference type="PROSITE" id="PS51352">
    <property type="entry name" value="THIOREDOXIN_2"/>
    <property type="match status" value="1"/>
</dbReference>
<dbReference type="InterPro" id="IPR017905">
    <property type="entry name" value="ERV/ALR_sulphydryl_oxidase"/>
</dbReference>
<evidence type="ECO:0000259" key="12">
    <source>
        <dbReference type="PROSITE" id="PS51324"/>
    </source>
</evidence>
<protein>
    <recommendedName>
        <fullName evidence="10">Sulfhydryl oxidase</fullName>
        <ecNumber evidence="10">1.8.3.2</ecNumber>
    </recommendedName>
</protein>
<dbReference type="Pfam" id="PF04777">
    <property type="entry name" value="Evr1_Alr"/>
    <property type="match status" value="1"/>
</dbReference>
<keyword evidence="10" id="KW-0812">Transmembrane</keyword>
<evidence type="ECO:0000256" key="11">
    <source>
        <dbReference type="SAM" id="SignalP"/>
    </source>
</evidence>
<keyword evidence="5 10" id="KW-0274">FAD</keyword>
<name>A0ABY7GEB3_MYAAR</name>
<comment type="catalytic activity">
    <reaction evidence="9 10">
        <text>2 R'C(R)SH + O2 = R'C(R)S-S(R)CR' + H2O2</text>
        <dbReference type="Rhea" id="RHEA:17357"/>
        <dbReference type="ChEBI" id="CHEBI:15379"/>
        <dbReference type="ChEBI" id="CHEBI:16240"/>
        <dbReference type="ChEBI" id="CHEBI:16520"/>
        <dbReference type="ChEBI" id="CHEBI:17412"/>
        <dbReference type="EC" id="1.8.3.2"/>
    </reaction>
</comment>
<dbReference type="InterPro" id="IPR013766">
    <property type="entry name" value="Thioredoxin_domain"/>
</dbReference>
<accession>A0ABY7GEB3</accession>
<evidence type="ECO:0000256" key="5">
    <source>
        <dbReference type="ARBA" id="ARBA00022827"/>
    </source>
</evidence>
<gene>
    <name evidence="14" type="ORF">MAR_033833</name>
</gene>
<reference evidence="14" key="1">
    <citation type="submission" date="2022-11" db="EMBL/GenBank/DDBJ databases">
        <title>Centuries of genome instability and evolution in soft-shell clam transmissible cancer (bioRxiv).</title>
        <authorList>
            <person name="Hart S.F.M."/>
            <person name="Yonemitsu M.A."/>
            <person name="Giersch R.M."/>
            <person name="Beal B.F."/>
            <person name="Arriagada G."/>
            <person name="Davis B.W."/>
            <person name="Ostrander E.A."/>
            <person name="Goff S.P."/>
            <person name="Metzger M.J."/>
        </authorList>
    </citation>
    <scope>NUCLEOTIDE SEQUENCE</scope>
    <source>
        <strain evidence="14">MELC-2E11</strain>
        <tissue evidence="14">Siphon/mantle</tissue>
    </source>
</reference>
<dbReference type="InterPro" id="IPR042568">
    <property type="entry name" value="QSOX_FAD-bd_sf"/>
</dbReference>
<evidence type="ECO:0000256" key="10">
    <source>
        <dbReference type="RuleBase" id="RU371123"/>
    </source>
</evidence>
<dbReference type="InterPro" id="IPR039798">
    <property type="entry name" value="Sulfhydryl_oxidase"/>
</dbReference>
<feature type="signal peptide" evidence="11">
    <location>
        <begin position="1"/>
        <end position="27"/>
    </location>
</feature>
<evidence type="ECO:0000256" key="1">
    <source>
        <dbReference type="ARBA" id="ARBA00001974"/>
    </source>
</evidence>
<sequence>MSMMKCLTYCVLNIVLIVQIAHKLALSETLKGLYDNNDKVYVLNHRNFDKNVVGSESVWLVEFYNSWCGHCINFAPKWKEFAAEKTAWWPIVQIAAVDCAVEENTELCRVQNIRGFPSFKLFPPRYKPNGTVVQFHAQEKPEIEDHDIWDEAKDEHRHVAFVCEDEGSHIGRQIILDTYRYKPLLVRRMLRGAVKKFGVDDLPALFLINRDGTFTNLANADELGAGDKYIAQREEGRKADGVIEMEQAQLAKMATIPEKKPAVYMSDLESTLHYAFRQEVAICSQIKGEQLTALKTFINVLIKYFPGRECLQTYLEKVAAWLATVTTEISGEQWLNKIDELQTVSDYLRDRVRWVGCSGSEARYRDPKDLPIDVLSAIAGYMKHFFGCETCVKHFLGMTKTITVGDRKPSGSILWLWQAHNKANARLRGDITEDPKYPKLQFPPKTLCPECQSDTGVFIKSHVFDFFVKFYGKSAIILESDDSFQTGSEINPAVTPERDLDWWELHQRRKDLEKIRSLRKIKKEKSKSKQDDRINALVAVNSKAFHQEVGQEVEFTVQQQRYSWGFTNLDMGMCVLFYVLCSLVILILYYHFIVRRKYRPCHFFMKKVIV</sequence>
<dbReference type="PANTHER" id="PTHR22897">
    <property type="entry name" value="QUIESCIN Q6-RELATED SULFHYDRYL OXIDASE"/>
    <property type="match status" value="1"/>
</dbReference>
<dbReference type="EMBL" id="CP111028">
    <property type="protein sequence ID" value="WAR31291.1"/>
    <property type="molecule type" value="Genomic_DNA"/>
</dbReference>
<evidence type="ECO:0000256" key="4">
    <source>
        <dbReference type="ARBA" id="ARBA00022729"/>
    </source>
</evidence>
<evidence type="ECO:0000259" key="13">
    <source>
        <dbReference type="PROSITE" id="PS51352"/>
    </source>
</evidence>
<feature type="transmembrane region" description="Helical" evidence="10">
    <location>
        <begin position="575"/>
        <end position="594"/>
    </location>
</feature>
<keyword evidence="6 10" id="KW-0560">Oxidoreductase</keyword>
<evidence type="ECO:0000256" key="7">
    <source>
        <dbReference type="ARBA" id="ARBA00023157"/>
    </source>
</evidence>
<dbReference type="EC" id="1.8.3.2" evidence="10"/>
<evidence type="ECO:0000256" key="2">
    <source>
        <dbReference type="ARBA" id="ARBA00006041"/>
    </source>
</evidence>
<evidence type="ECO:0000256" key="9">
    <source>
        <dbReference type="ARBA" id="ARBA00048864"/>
    </source>
</evidence>
<dbReference type="Gene3D" id="3.40.30.10">
    <property type="entry name" value="Glutaredoxin"/>
    <property type="match status" value="2"/>
</dbReference>
<dbReference type="InterPro" id="IPR041269">
    <property type="entry name" value="QSOX_Trx1"/>
</dbReference>
<dbReference type="Pfam" id="PF00085">
    <property type="entry name" value="Thioredoxin"/>
    <property type="match status" value="1"/>
</dbReference>
<proteinExistence type="inferred from homology"/>
<dbReference type="PROSITE" id="PS51324">
    <property type="entry name" value="ERV_ALR"/>
    <property type="match status" value="1"/>
</dbReference>
<keyword evidence="10" id="KW-1133">Transmembrane helix</keyword>
<dbReference type="SUPFAM" id="SSF52833">
    <property type="entry name" value="Thioredoxin-like"/>
    <property type="match status" value="1"/>
</dbReference>
<evidence type="ECO:0000313" key="14">
    <source>
        <dbReference type="EMBL" id="WAR31291.1"/>
    </source>
</evidence>
<comment type="similarity">
    <text evidence="2 10">Belongs to the quiescin-sulfhydryl oxidase (QSOX) family.</text>
</comment>
<dbReference type="Pfam" id="PF18371">
    <property type="entry name" value="FAD_SOX"/>
    <property type="match status" value="1"/>
</dbReference>
<feature type="domain" description="Thioredoxin" evidence="13">
    <location>
        <begin position="15"/>
        <end position="158"/>
    </location>
</feature>
<keyword evidence="3 10" id="KW-0285">Flavoprotein</keyword>
<evidence type="ECO:0000256" key="8">
    <source>
        <dbReference type="ARBA" id="ARBA00023180"/>
    </source>
</evidence>
<feature type="chain" id="PRO_5045150851" description="Sulfhydryl oxidase" evidence="11">
    <location>
        <begin position="28"/>
        <end position="610"/>
    </location>
</feature>
<comment type="cofactor">
    <cofactor evidence="1 10">
        <name>FAD</name>
        <dbReference type="ChEBI" id="CHEBI:57692"/>
    </cofactor>
</comment>
<evidence type="ECO:0000313" key="15">
    <source>
        <dbReference type="Proteomes" id="UP001164746"/>
    </source>
</evidence>
<dbReference type="InterPro" id="IPR036774">
    <property type="entry name" value="ERV/ALR_sulphydryl_oxid_sf"/>
</dbReference>
<dbReference type="Proteomes" id="UP001164746">
    <property type="component" value="Chromosome 17"/>
</dbReference>
<evidence type="ECO:0000256" key="3">
    <source>
        <dbReference type="ARBA" id="ARBA00022630"/>
    </source>
</evidence>